<sequence>MNALRSWPEFQATLRLPLMLAPMAGGTGTPTLAAAVSEAGGLGSLGAAYLTPTQISAAMAAVRARTDRPFAVNLFAPQPLPPVTPAEVEVACEELAPFHAALRLPPPTLPPQVQEDFGAQLNAVLSDPPAVFSFTFGRLPPAALGALHAAGVLVVGTATSLREARQLAQDGVDAVTVQGGAAGGHRGGWQEDALADTLTLTRQVAQDTGLPVVAAGGLMTAGDVRAALQARAALAACGTAFLLADEAGTPAPYRHALLEGTRDTVLTRAYSGRAARGLQTTLTGGVHSPLPFPHQNALTRSLRTAGAQAGHADLLSLWAGEGYRQARTAGAAQIVADLTP</sequence>
<dbReference type="Pfam" id="PF03060">
    <property type="entry name" value="NMO"/>
    <property type="match status" value="1"/>
</dbReference>
<dbReference type="Gene3D" id="3.20.20.70">
    <property type="entry name" value="Aldolase class I"/>
    <property type="match status" value="1"/>
</dbReference>
<evidence type="ECO:0000256" key="9">
    <source>
        <dbReference type="ARBA" id="ARBA00049401"/>
    </source>
</evidence>
<keyword evidence="6" id="KW-0560">Oxidoreductase</keyword>
<dbReference type="SUPFAM" id="SSF51412">
    <property type="entry name" value="Inosine monophosphate dehydrogenase (IMPDH)"/>
    <property type="match status" value="1"/>
</dbReference>
<keyword evidence="3" id="KW-0216">Detoxification</keyword>
<dbReference type="InterPro" id="IPR013785">
    <property type="entry name" value="Aldolase_TIM"/>
</dbReference>
<dbReference type="GO" id="GO:0018580">
    <property type="term" value="F:nitronate monooxygenase activity"/>
    <property type="evidence" value="ECO:0007669"/>
    <property type="project" value="InterPro"/>
</dbReference>
<keyword evidence="7" id="KW-0503">Monooxygenase</keyword>
<dbReference type="RefSeq" id="WP_088247424.1">
    <property type="nucleotide sequence ID" value="NZ_NHMK01000009.1"/>
</dbReference>
<protein>
    <recommendedName>
        <fullName evidence="8">Propionate 3-nitronate monooxygenase</fullName>
    </recommendedName>
</protein>
<comment type="similarity">
    <text evidence="2">Belongs to the nitronate monooxygenase family. NMO class I subfamily.</text>
</comment>
<evidence type="ECO:0000256" key="8">
    <source>
        <dbReference type="ARBA" id="ARBA00031155"/>
    </source>
</evidence>
<comment type="caution">
    <text evidence="10">The sequence shown here is derived from an EMBL/GenBank/DDBJ whole genome shotgun (WGS) entry which is preliminary data.</text>
</comment>
<keyword evidence="11" id="KW-1185">Reference proteome</keyword>
<evidence type="ECO:0000256" key="2">
    <source>
        <dbReference type="ARBA" id="ARBA00009881"/>
    </source>
</evidence>
<comment type="cofactor">
    <cofactor evidence="1">
        <name>FMN</name>
        <dbReference type="ChEBI" id="CHEBI:58210"/>
    </cofactor>
</comment>
<dbReference type="EMBL" id="NHMK01000009">
    <property type="protein sequence ID" value="OWL97613.1"/>
    <property type="molecule type" value="Genomic_DNA"/>
</dbReference>
<evidence type="ECO:0000256" key="5">
    <source>
        <dbReference type="ARBA" id="ARBA00022643"/>
    </source>
</evidence>
<evidence type="ECO:0000313" key="11">
    <source>
        <dbReference type="Proteomes" id="UP000197208"/>
    </source>
</evidence>
<keyword evidence="5" id="KW-0288">FMN</keyword>
<evidence type="ECO:0000313" key="10">
    <source>
        <dbReference type="EMBL" id="OWL97613.1"/>
    </source>
</evidence>
<evidence type="ECO:0000256" key="4">
    <source>
        <dbReference type="ARBA" id="ARBA00022630"/>
    </source>
</evidence>
<keyword evidence="10" id="KW-0223">Dioxygenase</keyword>
<dbReference type="PANTHER" id="PTHR42747">
    <property type="entry name" value="NITRONATE MONOOXYGENASE-RELATED"/>
    <property type="match status" value="1"/>
</dbReference>
<evidence type="ECO:0000256" key="1">
    <source>
        <dbReference type="ARBA" id="ARBA00001917"/>
    </source>
</evidence>
<reference evidence="10 11" key="1">
    <citation type="submission" date="2017-05" db="EMBL/GenBank/DDBJ databases">
        <title>De novo genome assembly of Deniococcus indicus strain DR1.</title>
        <authorList>
            <person name="Chauhan D."/>
            <person name="Yennamalli R.M."/>
            <person name="Priyadarshini R."/>
        </authorList>
    </citation>
    <scope>NUCLEOTIDE SEQUENCE [LARGE SCALE GENOMIC DNA]</scope>
    <source>
        <strain evidence="10 11">DR1</strain>
    </source>
</reference>
<dbReference type="GO" id="GO:0051213">
    <property type="term" value="F:dioxygenase activity"/>
    <property type="evidence" value="ECO:0007669"/>
    <property type="project" value="UniProtKB-KW"/>
</dbReference>
<accession>A0A246BPN2</accession>
<evidence type="ECO:0000256" key="6">
    <source>
        <dbReference type="ARBA" id="ARBA00023002"/>
    </source>
</evidence>
<dbReference type="CDD" id="cd04730">
    <property type="entry name" value="NPD_like"/>
    <property type="match status" value="1"/>
</dbReference>
<comment type="catalytic activity">
    <reaction evidence="9">
        <text>3 propionate 3-nitronate + 3 O2 + H2O = 3 3-oxopropanoate + 2 nitrate + nitrite + H2O2 + 3 H(+)</text>
        <dbReference type="Rhea" id="RHEA:57332"/>
        <dbReference type="ChEBI" id="CHEBI:15377"/>
        <dbReference type="ChEBI" id="CHEBI:15378"/>
        <dbReference type="ChEBI" id="CHEBI:15379"/>
        <dbReference type="ChEBI" id="CHEBI:16240"/>
        <dbReference type="ChEBI" id="CHEBI:16301"/>
        <dbReference type="ChEBI" id="CHEBI:17632"/>
        <dbReference type="ChEBI" id="CHEBI:33190"/>
        <dbReference type="ChEBI" id="CHEBI:136067"/>
    </reaction>
</comment>
<organism evidence="10 11">
    <name type="scientific">Deinococcus indicus</name>
    <dbReference type="NCBI Taxonomy" id="223556"/>
    <lineage>
        <taxon>Bacteria</taxon>
        <taxon>Thermotogati</taxon>
        <taxon>Deinococcota</taxon>
        <taxon>Deinococci</taxon>
        <taxon>Deinococcales</taxon>
        <taxon>Deinococcaceae</taxon>
        <taxon>Deinococcus</taxon>
    </lineage>
</organism>
<gene>
    <name evidence="10" type="ORF">CBQ26_04905</name>
</gene>
<dbReference type="InterPro" id="IPR004136">
    <property type="entry name" value="NMO"/>
</dbReference>
<name>A0A246BPN2_9DEIO</name>
<keyword evidence="4" id="KW-0285">Flavoprotein</keyword>
<evidence type="ECO:0000256" key="7">
    <source>
        <dbReference type="ARBA" id="ARBA00023033"/>
    </source>
</evidence>
<dbReference type="GO" id="GO:0009636">
    <property type="term" value="P:response to toxic substance"/>
    <property type="evidence" value="ECO:0007669"/>
    <property type="project" value="UniProtKB-KW"/>
</dbReference>
<dbReference type="OrthoDB" id="9778912at2"/>
<evidence type="ECO:0000256" key="3">
    <source>
        <dbReference type="ARBA" id="ARBA00022575"/>
    </source>
</evidence>
<dbReference type="AlphaFoldDB" id="A0A246BPN2"/>
<dbReference type="Proteomes" id="UP000197208">
    <property type="component" value="Unassembled WGS sequence"/>
</dbReference>
<dbReference type="PANTHER" id="PTHR42747:SF3">
    <property type="entry name" value="NITRONATE MONOOXYGENASE-RELATED"/>
    <property type="match status" value="1"/>
</dbReference>
<proteinExistence type="inferred from homology"/>